<sequence>EESGRLRVCVARRGDGGARLDPPIRERGPESVQVRRARRGRCPAARPGCLRGFRGGLARDGGGDGRVRGLDERLPQARRLHDPGGAPGVEQLDPDQGRSRGGSGRAQGAARQGHPRLRQRGPREHADPTRPRRRVPAHGLSRRRGEGEAALQRGPRHEGHEARGHDGVRVRRHRAYLQAGAEGARV</sequence>
<reference evidence="2" key="1">
    <citation type="submission" date="2020-02" db="EMBL/GenBank/DDBJ databases">
        <authorList>
            <person name="Meier V. D."/>
        </authorList>
    </citation>
    <scope>NUCLEOTIDE SEQUENCE</scope>
    <source>
        <strain evidence="2">AVDCRST_MAG25</strain>
    </source>
</reference>
<dbReference type="EMBL" id="CADCVI010000024">
    <property type="protein sequence ID" value="CAA9457560.1"/>
    <property type="molecule type" value="Genomic_DNA"/>
</dbReference>
<gene>
    <name evidence="2" type="ORF">AVDCRST_MAG25-329</name>
</gene>
<feature type="compositionally biased region" description="Low complexity" evidence="1">
    <location>
        <begin position="42"/>
        <end position="52"/>
    </location>
</feature>
<proteinExistence type="predicted"/>
<feature type="compositionally biased region" description="Basic and acidic residues" evidence="1">
    <location>
        <begin position="61"/>
        <end position="82"/>
    </location>
</feature>
<dbReference type="EC" id="1.5.1.3" evidence="2"/>
<accession>A0A6J4R1Y0</accession>
<feature type="compositionally biased region" description="Basic and acidic residues" evidence="1">
    <location>
        <begin position="155"/>
        <end position="169"/>
    </location>
</feature>
<dbReference type="AlphaFoldDB" id="A0A6J4R1Y0"/>
<feature type="non-terminal residue" evidence="2">
    <location>
        <position position="1"/>
    </location>
</feature>
<protein>
    <submittedName>
        <fullName evidence="2">Dihydrofolate reductase</fullName>
        <ecNumber evidence="2">1.5.1.3</ecNumber>
    </submittedName>
</protein>
<name>A0A6J4R1Y0_9ACTN</name>
<feature type="region of interest" description="Disordered" evidence="1">
    <location>
        <begin position="1"/>
        <end position="171"/>
    </location>
</feature>
<feature type="compositionally biased region" description="Basic and acidic residues" evidence="1">
    <location>
        <begin position="121"/>
        <end position="130"/>
    </location>
</feature>
<dbReference type="GO" id="GO:0004146">
    <property type="term" value="F:dihydrofolate reductase activity"/>
    <property type="evidence" value="ECO:0007669"/>
    <property type="project" value="UniProtKB-EC"/>
</dbReference>
<feature type="compositionally biased region" description="Basic residues" evidence="1">
    <location>
        <begin position="131"/>
        <end position="142"/>
    </location>
</feature>
<keyword evidence="2" id="KW-0560">Oxidoreductase</keyword>
<feature type="non-terminal residue" evidence="2">
    <location>
        <position position="186"/>
    </location>
</feature>
<evidence type="ECO:0000256" key="1">
    <source>
        <dbReference type="SAM" id="MobiDB-lite"/>
    </source>
</evidence>
<organism evidence="2">
    <name type="scientific">uncultured Rubrobacteraceae bacterium</name>
    <dbReference type="NCBI Taxonomy" id="349277"/>
    <lineage>
        <taxon>Bacteria</taxon>
        <taxon>Bacillati</taxon>
        <taxon>Actinomycetota</taxon>
        <taxon>Rubrobacteria</taxon>
        <taxon>Rubrobacterales</taxon>
        <taxon>Rubrobacteraceae</taxon>
        <taxon>environmental samples</taxon>
    </lineage>
</organism>
<feature type="compositionally biased region" description="Basic and acidic residues" evidence="1">
    <location>
        <begin position="12"/>
        <end position="29"/>
    </location>
</feature>
<evidence type="ECO:0000313" key="2">
    <source>
        <dbReference type="EMBL" id="CAA9457560.1"/>
    </source>
</evidence>